<name>A0ABQ4G6X4_9ACTN</name>
<feature type="transmembrane region" description="Helical" evidence="2">
    <location>
        <begin position="83"/>
        <end position="104"/>
    </location>
</feature>
<evidence type="ECO:0000313" key="5">
    <source>
        <dbReference type="Proteomes" id="UP000603904"/>
    </source>
</evidence>
<feature type="domain" description="TadE-like" evidence="3">
    <location>
        <begin position="80"/>
        <end position="122"/>
    </location>
</feature>
<feature type="compositionally biased region" description="Basic and acidic residues" evidence="1">
    <location>
        <begin position="1"/>
        <end position="22"/>
    </location>
</feature>
<evidence type="ECO:0000256" key="1">
    <source>
        <dbReference type="SAM" id="MobiDB-lite"/>
    </source>
</evidence>
<keyword evidence="2" id="KW-0812">Transmembrane</keyword>
<dbReference type="InterPro" id="IPR012495">
    <property type="entry name" value="TadE-like_dom"/>
</dbReference>
<accession>A0ABQ4G6X4</accession>
<evidence type="ECO:0000313" key="4">
    <source>
        <dbReference type="EMBL" id="GIH42790.1"/>
    </source>
</evidence>
<sequence>MSGLRSARERSDQSATREDAAKKGAPSLPRRGRGHEHARGAAVSGLRSEEARDELPNDEGRHGLKGAPSPRERSERQEQGSMAVEAVVLAPVILLFLLFIVGAGRIVEAKGEVDGAARDAARAASVQRDFGSAQQAAARAARAGLDCRGGPSVSLGGSDWEQGGNVRVEVGCDVDLGSVSGFGFAPTLHMSSTSVVPLERFRRIG</sequence>
<reference evidence="4 5" key="1">
    <citation type="submission" date="2021-01" db="EMBL/GenBank/DDBJ databases">
        <title>Whole genome shotgun sequence of Microbispora corallina NBRC 16416.</title>
        <authorList>
            <person name="Komaki H."/>
            <person name="Tamura T."/>
        </authorList>
    </citation>
    <scope>NUCLEOTIDE SEQUENCE [LARGE SCALE GENOMIC DNA]</scope>
    <source>
        <strain evidence="4 5">NBRC 16416</strain>
    </source>
</reference>
<feature type="region of interest" description="Disordered" evidence="1">
    <location>
        <begin position="1"/>
        <end position="78"/>
    </location>
</feature>
<evidence type="ECO:0000259" key="3">
    <source>
        <dbReference type="Pfam" id="PF07811"/>
    </source>
</evidence>
<dbReference type="Proteomes" id="UP000603904">
    <property type="component" value="Unassembled WGS sequence"/>
</dbReference>
<evidence type="ECO:0000256" key="2">
    <source>
        <dbReference type="SAM" id="Phobius"/>
    </source>
</evidence>
<dbReference type="EMBL" id="BOOC01000032">
    <property type="protein sequence ID" value="GIH42790.1"/>
    <property type="molecule type" value="Genomic_DNA"/>
</dbReference>
<keyword evidence="5" id="KW-1185">Reference proteome</keyword>
<organism evidence="4 5">
    <name type="scientific">Microbispora corallina</name>
    <dbReference type="NCBI Taxonomy" id="83302"/>
    <lineage>
        <taxon>Bacteria</taxon>
        <taxon>Bacillati</taxon>
        <taxon>Actinomycetota</taxon>
        <taxon>Actinomycetes</taxon>
        <taxon>Streptosporangiales</taxon>
        <taxon>Streptosporangiaceae</taxon>
        <taxon>Microbispora</taxon>
    </lineage>
</organism>
<keyword evidence="2" id="KW-0472">Membrane</keyword>
<keyword evidence="2" id="KW-1133">Transmembrane helix</keyword>
<dbReference type="Pfam" id="PF07811">
    <property type="entry name" value="TadE"/>
    <property type="match status" value="1"/>
</dbReference>
<gene>
    <name evidence="4" type="ORF">Mco01_57900</name>
</gene>
<proteinExistence type="predicted"/>
<protein>
    <recommendedName>
        <fullName evidence="3">TadE-like domain-containing protein</fullName>
    </recommendedName>
</protein>
<feature type="compositionally biased region" description="Basic and acidic residues" evidence="1">
    <location>
        <begin position="47"/>
        <end position="62"/>
    </location>
</feature>
<comment type="caution">
    <text evidence="4">The sequence shown here is derived from an EMBL/GenBank/DDBJ whole genome shotgun (WGS) entry which is preliminary data.</text>
</comment>